<feature type="region of interest" description="Disordered" evidence="2">
    <location>
        <begin position="79"/>
        <end position="111"/>
    </location>
</feature>
<accession>A0AAD5NN44</accession>
<sequence length="119" mass="13666">MLEPLLRSLRVDLLGNGKITTMLLRYERLLDYCFKCGRLGHSLLECTDTSDGKDMKSEANIRLNVWLRTSSPSKCFTFRNGRHDRPWGGNPDRGHKNISSGDWRKGSGVTAEEIRLRER</sequence>
<dbReference type="PROSITE" id="PS50158">
    <property type="entry name" value="ZF_CCHC"/>
    <property type="match status" value="1"/>
</dbReference>
<evidence type="ECO:0000313" key="5">
    <source>
        <dbReference type="Proteomes" id="UP001064489"/>
    </source>
</evidence>
<feature type="domain" description="CCHC-type" evidence="3">
    <location>
        <begin position="33"/>
        <end position="48"/>
    </location>
</feature>
<comment type="caution">
    <text evidence="4">The sequence shown here is derived from an EMBL/GenBank/DDBJ whole genome shotgun (WGS) entry which is preliminary data.</text>
</comment>
<keyword evidence="1" id="KW-0863">Zinc-finger</keyword>
<evidence type="ECO:0000256" key="2">
    <source>
        <dbReference type="SAM" id="MobiDB-lite"/>
    </source>
</evidence>
<dbReference type="InterPro" id="IPR025836">
    <property type="entry name" value="Zn_knuckle_CX2CX4HX4C"/>
</dbReference>
<protein>
    <recommendedName>
        <fullName evidence="3">CCHC-type domain-containing protein</fullName>
    </recommendedName>
</protein>
<dbReference type="EMBL" id="JAJSOW010000103">
    <property type="protein sequence ID" value="KAI9173809.1"/>
    <property type="molecule type" value="Genomic_DNA"/>
</dbReference>
<keyword evidence="1" id="KW-0862">Zinc</keyword>
<organism evidence="4 5">
    <name type="scientific">Acer negundo</name>
    <name type="common">Box elder</name>
    <dbReference type="NCBI Taxonomy" id="4023"/>
    <lineage>
        <taxon>Eukaryota</taxon>
        <taxon>Viridiplantae</taxon>
        <taxon>Streptophyta</taxon>
        <taxon>Embryophyta</taxon>
        <taxon>Tracheophyta</taxon>
        <taxon>Spermatophyta</taxon>
        <taxon>Magnoliopsida</taxon>
        <taxon>eudicotyledons</taxon>
        <taxon>Gunneridae</taxon>
        <taxon>Pentapetalae</taxon>
        <taxon>rosids</taxon>
        <taxon>malvids</taxon>
        <taxon>Sapindales</taxon>
        <taxon>Sapindaceae</taxon>
        <taxon>Hippocastanoideae</taxon>
        <taxon>Acereae</taxon>
        <taxon>Acer</taxon>
    </lineage>
</organism>
<dbReference type="GO" id="GO:0008270">
    <property type="term" value="F:zinc ion binding"/>
    <property type="evidence" value="ECO:0007669"/>
    <property type="project" value="UniProtKB-KW"/>
</dbReference>
<evidence type="ECO:0000256" key="1">
    <source>
        <dbReference type="PROSITE-ProRule" id="PRU00047"/>
    </source>
</evidence>
<reference evidence="4" key="2">
    <citation type="submission" date="2023-02" db="EMBL/GenBank/DDBJ databases">
        <authorList>
            <person name="Swenson N.G."/>
            <person name="Wegrzyn J.L."/>
            <person name="Mcevoy S.L."/>
        </authorList>
    </citation>
    <scope>NUCLEOTIDE SEQUENCE</scope>
    <source>
        <strain evidence="4">91603</strain>
        <tissue evidence="4">Leaf</tissue>
    </source>
</reference>
<keyword evidence="1" id="KW-0479">Metal-binding</keyword>
<dbReference type="AlphaFoldDB" id="A0AAD5NN44"/>
<name>A0AAD5NN44_ACENE</name>
<evidence type="ECO:0000259" key="3">
    <source>
        <dbReference type="PROSITE" id="PS50158"/>
    </source>
</evidence>
<reference evidence="4" key="1">
    <citation type="journal article" date="2022" name="Plant J.">
        <title>Strategies of tolerance reflected in two North American maple genomes.</title>
        <authorList>
            <person name="McEvoy S.L."/>
            <person name="Sezen U.U."/>
            <person name="Trouern-Trend A."/>
            <person name="McMahon S.M."/>
            <person name="Schaberg P.G."/>
            <person name="Yang J."/>
            <person name="Wegrzyn J.L."/>
            <person name="Swenson N.G."/>
        </authorList>
    </citation>
    <scope>NUCLEOTIDE SEQUENCE</scope>
    <source>
        <strain evidence="4">91603</strain>
    </source>
</reference>
<keyword evidence="5" id="KW-1185">Reference proteome</keyword>
<evidence type="ECO:0000313" key="4">
    <source>
        <dbReference type="EMBL" id="KAI9173809.1"/>
    </source>
</evidence>
<gene>
    <name evidence="4" type="ORF">LWI28_006874</name>
</gene>
<dbReference type="GO" id="GO:0003676">
    <property type="term" value="F:nucleic acid binding"/>
    <property type="evidence" value="ECO:0007669"/>
    <property type="project" value="InterPro"/>
</dbReference>
<dbReference type="Proteomes" id="UP001064489">
    <property type="component" value="Chromosome 8"/>
</dbReference>
<proteinExistence type="predicted"/>
<dbReference type="Pfam" id="PF14392">
    <property type="entry name" value="zf-CCHC_4"/>
    <property type="match status" value="1"/>
</dbReference>
<dbReference type="InterPro" id="IPR001878">
    <property type="entry name" value="Znf_CCHC"/>
</dbReference>